<evidence type="ECO:0000256" key="1">
    <source>
        <dbReference type="SAM" id="MobiDB-lite"/>
    </source>
</evidence>
<evidence type="ECO:0000313" key="2">
    <source>
        <dbReference type="EMBL" id="GAA3898337.1"/>
    </source>
</evidence>
<comment type="caution">
    <text evidence="2">The sequence shown here is derived from an EMBL/GenBank/DDBJ whole genome shotgun (WGS) entry which is preliminary data.</text>
</comment>
<protein>
    <submittedName>
        <fullName evidence="2">Uncharacterized protein</fullName>
    </submittedName>
</protein>
<dbReference type="Proteomes" id="UP001500827">
    <property type="component" value="Unassembled WGS sequence"/>
</dbReference>
<evidence type="ECO:0000313" key="3">
    <source>
        <dbReference type="Proteomes" id="UP001500827"/>
    </source>
</evidence>
<sequence>MGASDSVEPPRTPEAQAKLDKWLEGRVAGEPKTCVKTEIVTSAIGIDDRTMLFRDSPRIWRTELRASLQCGQLGKQATIHTESAASRVCSGQQLEFSDGGIDGACVFGDFTPYTKSK</sequence>
<accession>A0ABP7LCK6</accession>
<gene>
    <name evidence="2" type="ORF">GCM10022276_16610</name>
</gene>
<keyword evidence="3" id="KW-1185">Reference proteome</keyword>
<dbReference type="EMBL" id="BAABBM010000001">
    <property type="protein sequence ID" value="GAA3898337.1"/>
    <property type="molecule type" value="Genomic_DNA"/>
</dbReference>
<reference evidence="3" key="1">
    <citation type="journal article" date="2019" name="Int. J. Syst. Evol. Microbiol.">
        <title>The Global Catalogue of Microorganisms (GCM) 10K type strain sequencing project: providing services to taxonomists for standard genome sequencing and annotation.</title>
        <authorList>
            <consortium name="The Broad Institute Genomics Platform"/>
            <consortium name="The Broad Institute Genome Sequencing Center for Infectious Disease"/>
            <person name="Wu L."/>
            <person name="Ma J."/>
        </authorList>
    </citation>
    <scope>NUCLEOTIDE SEQUENCE [LARGE SCALE GENOMIC DNA]</scope>
    <source>
        <strain evidence="3">JCM 17543</strain>
    </source>
</reference>
<proteinExistence type="predicted"/>
<organism evidence="2 3">
    <name type="scientific">Sphingomonas limnosediminicola</name>
    <dbReference type="NCBI Taxonomy" id="940133"/>
    <lineage>
        <taxon>Bacteria</taxon>
        <taxon>Pseudomonadati</taxon>
        <taxon>Pseudomonadota</taxon>
        <taxon>Alphaproteobacteria</taxon>
        <taxon>Sphingomonadales</taxon>
        <taxon>Sphingomonadaceae</taxon>
        <taxon>Sphingomonas</taxon>
    </lineage>
</organism>
<feature type="region of interest" description="Disordered" evidence="1">
    <location>
        <begin position="1"/>
        <end position="20"/>
    </location>
</feature>
<name>A0ABP7LCK6_9SPHN</name>